<dbReference type="InterPro" id="IPR011835">
    <property type="entry name" value="GS/SS"/>
</dbReference>
<dbReference type="InterPro" id="IPR001296">
    <property type="entry name" value="Glyco_trans_1"/>
</dbReference>
<evidence type="ECO:0000256" key="9">
    <source>
        <dbReference type="SAM" id="MobiDB-lite"/>
    </source>
</evidence>
<dbReference type="SUPFAM" id="SSF53756">
    <property type="entry name" value="UDP-Glycosyltransferase/glycogen phosphorylase"/>
    <property type="match status" value="1"/>
</dbReference>
<evidence type="ECO:0000256" key="3">
    <source>
        <dbReference type="ARBA" id="ARBA00010281"/>
    </source>
</evidence>
<dbReference type="GeneID" id="17293337"/>
<proteinExistence type="inferred from homology"/>
<dbReference type="RefSeq" id="XP_005823580.1">
    <property type="nucleotide sequence ID" value="XM_005823523.1"/>
</dbReference>
<feature type="domain" description="Starch synthase catalytic" evidence="11">
    <location>
        <begin position="131"/>
        <end position="382"/>
    </location>
</feature>
<dbReference type="EMBL" id="JH993071">
    <property type="protein sequence ID" value="EKX36600.1"/>
    <property type="molecule type" value="Genomic_DNA"/>
</dbReference>
<dbReference type="Proteomes" id="UP000011087">
    <property type="component" value="Unassembled WGS sequence"/>
</dbReference>
<evidence type="ECO:0000259" key="11">
    <source>
        <dbReference type="Pfam" id="PF08323"/>
    </source>
</evidence>
<dbReference type="Pfam" id="PF00534">
    <property type="entry name" value="Glycos_transf_1"/>
    <property type="match status" value="1"/>
</dbReference>
<dbReference type="eggNOG" id="ENOG502QT35">
    <property type="taxonomic scope" value="Eukaryota"/>
</dbReference>
<feature type="domain" description="Glycosyl transferase family 1" evidence="10">
    <location>
        <begin position="445"/>
        <end position="601"/>
    </location>
</feature>
<dbReference type="HOGENOM" id="CLU_009583_18_2_1"/>
<reference evidence="12 14" key="1">
    <citation type="journal article" date="2012" name="Nature">
        <title>Algal genomes reveal evolutionary mosaicism and the fate of nucleomorphs.</title>
        <authorList>
            <consortium name="DOE Joint Genome Institute"/>
            <person name="Curtis B.A."/>
            <person name="Tanifuji G."/>
            <person name="Burki F."/>
            <person name="Gruber A."/>
            <person name="Irimia M."/>
            <person name="Maruyama S."/>
            <person name="Arias M.C."/>
            <person name="Ball S.G."/>
            <person name="Gile G.H."/>
            <person name="Hirakawa Y."/>
            <person name="Hopkins J.F."/>
            <person name="Kuo A."/>
            <person name="Rensing S.A."/>
            <person name="Schmutz J."/>
            <person name="Symeonidi A."/>
            <person name="Elias M."/>
            <person name="Eveleigh R.J."/>
            <person name="Herman E.K."/>
            <person name="Klute M.J."/>
            <person name="Nakayama T."/>
            <person name="Obornik M."/>
            <person name="Reyes-Prieto A."/>
            <person name="Armbrust E.V."/>
            <person name="Aves S.J."/>
            <person name="Beiko R.G."/>
            <person name="Coutinho P."/>
            <person name="Dacks J.B."/>
            <person name="Durnford D.G."/>
            <person name="Fast N.M."/>
            <person name="Green B.R."/>
            <person name="Grisdale C.J."/>
            <person name="Hempel F."/>
            <person name="Henrissat B."/>
            <person name="Hoppner M.P."/>
            <person name="Ishida K."/>
            <person name="Kim E."/>
            <person name="Koreny L."/>
            <person name="Kroth P.G."/>
            <person name="Liu Y."/>
            <person name="Malik S.B."/>
            <person name="Maier U.G."/>
            <person name="McRose D."/>
            <person name="Mock T."/>
            <person name="Neilson J.A."/>
            <person name="Onodera N.T."/>
            <person name="Poole A.M."/>
            <person name="Pritham E.J."/>
            <person name="Richards T.A."/>
            <person name="Rocap G."/>
            <person name="Roy S.W."/>
            <person name="Sarai C."/>
            <person name="Schaack S."/>
            <person name="Shirato S."/>
            <person name="Slamovits C.H."/>
            <person name="Spencer D.F."/>
            <person name="Suzuki S."/>
            <person name="Worden A.Z."/>
            <person name="Zauner S."/>
            <person name="Barry K."/>
            <person name="Bell C."/>
            <person name="Bharti A.K."/>
            <person name="Crow J.A."/>
            <person name="Grimwood J."/>
            <person name="Kramer R."/>
            <person name="Lindquist E."/>
            <person name="Lucas S."/>
            <person name="Salamov A."/>
            <person name="McFadden G.I."/>
            <person name="Lane C.E."/>
            <person name="Keeling P.J."/>
            <person name="Gray M.W."/>
            <person name="Grigoriev I.V."/>
            <person name="Archibald J.M."/>
        </authorList>
    </citation>
    <scope>NUCLEOTIDE SEQUENCE</scope>
    <source>
        <strain evidence="12 14">CCMP2712</strain>
    </source>
</reference>
<dbReference type="InterPro" id="IPR013534">
    <property type="entry name" value="Starch_synth_cat_dom"/>
</dbReference>
<dbReference type="OrthoDB" id="512920at2759"/>
<dbReference type="EC" id="2.4.1.21" evidence="4"/>
<accession>L1ILC5</accession>
<comment type="catalytic activity">
    <reaction evidence="1">
        <text>[(1-&gt;4)-alpha-D-glucosyl](n) + ADP-alpha-D-glucose = [(1-&gt;4)-alpha-D-glucosyl](n+1) + ADP + H(+)</text>
        <dbReference type="Rhea" id="RHEA:18189"/>
        <dbReference type="Rhea" id="RHEA-COMP:9584"/>
        <dbReference type="Rhea" id="RHEA-COMP:9587"/>
        <dbReference type="ChEBI" id="CHEBI:15378"/>
        <dbReference type="ChEBI" id="CHEBI:15444"/>
        <dbReference type="ChEBI" id="CHEBI:57498"/>
        <dbReference type="ChEBI" id="CHEBI:456216"/>
        <dbReference type="EC" id="2.4.1.21"/>
    </reaction>
</comment>
<keyword evidence="7" id="KW-0035">Amyloplast</keyword>
<dbReference type="NCBIfam" id="TIGR02095">
    <property type="entry name" value="glgA"/>
    <property type="match status" value="1"/>
</dbReference>
<comment type="similarity">
    <text evidence="3">Belongs to the glycosyltransferase 1 family. Bacterial/plant glycogen synthase subfamily.</text>
</comment>
<dbReference type="PANTHER" id="PTHR45825">
    <property type="entry name" value="GRANULE-BOUND STARCH SYNTHASE 1, CHLOROPLASTIC/AMYLOPLASTIC"/>
    <property type="match status" value="1"/>
</dbReference>
<evidence type="ECO:0000313" key="13">
    <source>
        <dbReference type="EnsemblProtists" id="EKX36600"/>
    </source>
</evidence>
<dbReference type="KEGG" id="gtt:GUITHDRAFT_78834"/>
<evidence type="ECO:0000256" key="6">
    <source>
        <dbReference type="ARBA" id="ARBA00022679"/>
    </source>
</evidence>
<feature type="region of interest" description="Disordered" evidence="9">
    <location>
        <begin position="1"/>
        <end position="24"/>
    </location>
</feature>
<organism evidence="12">
    <name type="scientific">Guillardia theta (strain CCMP2712)</name>
    <name type="common">Cryptophyte</name>
    <dbReference type="NCBI Taxonomy" id="905079"/>
    <lineage>
        <taxon>Eukaryota</taxon>
        <taxon>Cryptophyceae</taxon>
        <taxon>Pyrenomonadales</taxon>
        <taxon>Geminigeraceae</taxon>
        <taxon>Guillardia</taxon>
    </lineage>
</organism>
<dbReference type="Gene3D" id="3.40.50.2000">
    <property type="entry name" value="Glycogen Phosphorylase B"/>
    <property type="match status" value="2"/>
</dbReference>
<dbReference type="HAMAP" id="MF_00484">
    <property type="entry name" value="Glycogen_synth"/>
    <property type="match status" value="1"/>
</dbReference>
<evidence type="ECO:0000256" key="2">
    <source>
        <dbReference type="ARBA" id="ARBA00004602"/>
    </source>
</evidence>
<keyword evidence="14" id="KW-1185">Reference proteome</keyword>
<reference evidence="14" key="2">
    <citation type="submission" date="2012-11" db="EMBL/GenBank/DDBJ databases">
        <authorList>
            <person name="Kuo A."/>
            <person name="Curtis B.A."/>
            <person name="Tanifuji G."/>
            <person name="Burki F."/>
            <person name="Gruber A."/>
            <person name="Irimia M."/>
            <person name="Maruyama S."/>
            <person name="Arias M.C."/>
            <person name="Ball S.G."/>
            <person name="Gile G.H."/>
            <person name="Hirakawa Y."/>
            <person name="Hopkins J.F."/>
            <person name="Rensing S.A."/>
            <person name="Schmutz J."/>
            <person name="Symeonidi A."/>
            <person name="Elias M."/>
            <person name="Eveleigh R.J."/>
            <person name="Herman E.K."/>
            <person name="Klute M.J."/>
            <person name="Nakayama T."/>
            <person name="Obornik M."/>
            <person name="Reyes-Prieto A."/>
            <person name="Armbrust E.V."/>
            <person name="Aves S.J."/>
            <person name="Beiko R.G."/>
            <person name="Coutinho P."/>
            <person name="Dacks J.B."/>
            <person name="Durnford D.G."/>
            <person name="Fast N.M."/>
            <person name="Green B.R."/>
            <person name="Grisdale C."/>
            <person name="Hempe F."/>
            <person name="Henrissat B."/>
            <person name="Hoppner M.P."/>
            <person name="Ishida K.-I."/>
            <person name="Kim E."/>
            <person name="Koreny L."/>
            <person name="Kroth P.G."/>
            <person name="Liu Y."/>
            <person name="Malik S.-B."/>
            <person name="Maier U.G."/>
            <person name="McRose D."/>
            <person name="Mock T."/>
            <person name="Neilson J.A."/>
            <person name="Onodera N.T."/>
            <person name="Poole A.M."/>
            <person name="Pritham E.J."/>
            <person name="Richards T.A."/>
            <person name="Rocap G."/>
            <person name="Roy S.W."/>
            <person name="Sarai C."/>
            <person name="Schaack S."/>
            <person name="Shirato S."/>
            <person name="Slamovits C.H."/>
            <person name="Spencer D.F."/>
            <person name="Suzuki S."/>
            <person name="Worden A.Z."/>
            <person name="Zauner S."/>
            <person name="Barry K."/>
            <person name="Bell C."/>
            <person name="Bharti A.K."/>
            <person name="Crow J.A."/>
            <person name="Grimwood J."/>
            <person name="Kramer R."/>
            <person name="Lindquist E."/>
            <person name="Lucas S."/>
            <person name="Salamov A."/>
            <person name="McFadden G.I."/>
            <person name="Lane C.E."/>
            <person name="Keeling P.J."/>
            <person name="Gray M.W."/>
            <person name="Grigoriev I.V."/>
            <person name="Archibald J.M."/>
        </authorList>
    </citation>
    <scope>NUCLEOTIDE SEQUENCE</scope>
    <source>
        <strain evidence="14">CCMP2712</strain>
    </source>
</reference>
<evidence type="ECO:0000259" key="10">
    <source>
        <dbReference type="Pfam" id="PF00534"/>
    </source>
</evidence>
<protein>
    <recommendedName>
        <fullName evidence="4">starch synthase</fullName>
        <ecNumber evidence="4">2.4.1.21</ecNumber>
    </recommendedName>
</protein>
<dbReference type="EnsemblProtists" id="EKX36600">
    <property type="protein sequence ID" value="EKX36600"/>
    <property type="gene ID" value="GUITHDRAFT_78834"/>
</dbReference>
<dbReference type="AlphaFoldDB" id="L1ILC5"/>
<sequence>MRRLSLRGGNDGNTGVKKNFSNERLDDAKSRLKKILGANSQLERQVADLAASYDKLAKSYGLGSFKPTRTASYSCLNDVTLTEAADKAPEPEESKTPPVESIQKKIEAALAKDSKPVEPTEQVLPPEERLKIVIVSSEVAPFSKSGGLADVCDKLGVALSRMGHRVMTVAPLYWRMGVGKDKLGNVVMTLGSVWKEFGLFKQKLRIEYFRKFRETGVDHIFVQQGCYERRGVDAGAQRHGMYGHNDDLMRFALLSWAALEAPFSVECDGSVYGDDVIFLVNDWMVGLVPLIMTSHYRRYGCYKQARTVFDIHNMGYCGNFPVVDPHDLGLPDGAYYDKLFHDRQIKLLKGGIEMADRVVTVSPSYRDEIITVEGGWGLQDTCRGRFPHLDGVLNGIDCDEWNPETDRFLSAKCQGYDNFFNKDDTTGKRSCKLHLQNCMGLREDPNIPIVAFIGRLAYQKGIDVIESIFPWLMNGDHAGVTGYVQVVMMGTGDEKYARFLRDAENHNKGRVAGFVGFTSELEHKIIAAADIILMPSRYEPCGLPQMYAQRYGTVPVVHATGGLKDSVIQYDPFQNTGTGWKFDCCDAEGLKYGLWNALNTYKNHKDAWAGIVRRCMEQDFSWERSAKRYVEIFKWARMDPPFHQPIPF</sequence>
<keyword evidence="6" id="KW-0808">Transferase</keyword>
<dbReference type="PaxDb" id="55529-EKX36600"/>
<evidence type="ECO:0000256" key="8">
    <source>
        <dbReference type="SAM" id="Coils"/>
    </source>
</evidence>
<dbReference type="STRING" id="905079.L1ILC5"/>
<reference evidence="13" key="3">
    <citation type="submission" date="2016-03" db="UniProtKB">
        <authorList>
            <consortium name="EnsemblProtists"/>
        </authorList>
    </citation>
    <scope>IDENTIFICATION</scope>
</reference>
<feature type="coiled-coil region" evidence="8">
    <location>
        <begin position="25"/>
        <end position="59"/>
    </location>
</feature>
<keyword evidence="8" id="KW-0175">Coiled coil</keyword>
<name>L1ILC5_GUITC</name>
<evidence type="ECO:0000256" key="5">
    <source>
        <dbReference type="ARBA" id="ARBA00022676"/>
    </source>
</evidence>
<gene>
    <name evidence="12" type="ORF">GUITHDRAFT_78834</name>
</gene>
<dbReference type="OMA" id="TWCPWYM"/>
<keyword evidence="7" id="KW-0934">Plastid</keyword>
<keyword evidence="5" id="KW-0328">Glycosyltransferase</keyword>
<comment type="subcellular location">
    <subcellularLocation>
        <location evidence="2">Plastid</location>
        <location evidence="2">Amyloplast</location>
    </subcellularLocation>
</comment>
<dbReference type="GO" id="GO:0009011">
    <property type="term" value="F:alpha-1,4-glucan glucosyltransferase (ADP-glucose donor) activity"/>
    <property type="evidence" value="ECO:0007669"/>
    <property type="project" value="UniProtKB-EC"/>
</dbReference>
<evidence type="ECO:0000313" key="12">
    <source>
        <dbReference type="EMBL" id="EKX36600.1"/>
    </source>
</evidence>
<dbReference type="PANTHER" id="PTHR45825:SF11">
    <property type="entry name" value="ALPHA AMYLASE DOMAIN-CONTAINING PROTEIN"/>
    <property type="match status" value="1"/>
</dbReference>
<evidence type="ECO:0000256" key="1">
    <source>
        <dbReference type="ARBA" id="ARBA00001478"/>
    </source>
</evidence>
<dbReference type="Pfam" id="PF08323">
    <property type="entry name" value="Glyco_transf_5"/>
    <property type="match status" value="1"/>
</dbReference>
<evidence type="ECO:0000313" key="14">
    <source>
        <dbReference type="Proteomes" id="UP000011087"/>
    </source>
</evidence>
<dbReference type="GO" id="GO:0004373">
    <property type="term" value="F:alpha-1,4-glucan glucosyltransferase (UDP-glucose donor) activity"/>
    <property type="evidence" value="ECO:0007669"/>
    <property type="project" value="InterPro"/>
</dbReference>
<evidence type="ECO:0000256" key="7">
    <source>
        <dbReference type="ARBA" id="ARBA00023234"/>
    </source>
</evidence>
<dbReference type="CDD" id="cd03791">
    <property type="entry name" value="GT5_Glycogen_synthase_DULL1-like"/>
    <property type="match status" value="1"/>
</dbReference>
<evidence type="ECO:0000256" key="4">
    <source>
        <dbReference type="ARBA" id="ARBA00012588"/>
    </source>
</evidence>